<sequence length="107" mass="12093">MCQEHATHDQGNLSGPEDLERTSDGELRDAQALVRPGLLAVWGIAMVRFYQRAISPLLPPMCRYRPTCSSYMVEALRRYGFFKGGYLGLKRLLRCHPLRPGGYDPVP</sequence>
<dbReference type="NCBIfam" id="TIGR00278">
    <property type="entry name" value="membrane protein insertion efficiency factor YidD"/>
    <property type="match status" value="1"/>
</dbReference>
<dbReference type="InterPro" id="IPR002696">
    <property type="entry name" value="Membr_insert_effic_factor_YidD"/>
</dbReference>
<feature type="region of interest" description="Disordered" evidence="2">
    <location>
        <begin position="1"/>
        <end position="25"/>
    </location>
</feature>
<keyword evidence="1" id="KW-0472">Membrane</keyword>
<evidence type="ECO:0000313" key="3">
    <source>
        <dbReference type="EMBL" id="TXD34427.1"/>
    </source>
</evidence>
<comment type="caution">
    <text evidence="3">The sequence shown here is derived from an EMBL/GenBank/DDBJ whole genome shotgun (WGS) entry which is preliminary data.</text>
</comment>
<dbReference type="PANTHER" id="PTHR33383">
    <property type="entry name" value="MEMBRANE PROTEIN INSERTION EFFICIENCY FACTOR-RELATED"/>
    <property type="match status" value="1"/>
</dbReference>
<dbReference type="PANTHER" id="PTHR33383:SF1">
    <property type="entry name" value="MEMBRANE PROTEIN INSERTION EFFICIENCY FACTOR-RELATED"/>
    <property type="match status" value="1"/>
</dbReference>
<dbReference type="EMBL" id="VOSM01000013">
    <property type="protein sequence ID" value="TXD34427.1"/>
    <property type="molecule type" value="Genomic_DNA"/>
</dbReference>
<protein>
    <recommendedName>
        <fullName evidence="1">Putative membrane protein insertion efficiency factor</fullName>
    </recommendedName>
</protein>
<dbReference type="OrthoDB" id="9801753at2"/>
<dbReference type="Proteomes" id="UP000321412">
    <property type="component" value="Unassembled WGS sequence"/>
</dbReference>
<proteinExistence type="inferred from homology"/>
<keyword evidence="1" id="KW-1003">Cell membrane</keyword>
<evidence type="ECO:0000256" key="2">
    <source>
        <dbReference type="SAM" id="MobiDB-lite"/>
    </source>
</evidence>
<name>A0A5C6XAV3_9DELT</name>
<reference evidence="3 4" key="1">
    <citation type="submission" date="2019-08" db="EMBL/GenBank/DDBJ databases">
        <title>Bradymonadales sp. TMQ4.</title>
        <authorList>
            <person name="Liang Q."/>
        </authorList>
    </citation>
    <scope>NUCLEOTIDE SEQUENCE [LARGE SCALE GENOMIC DNA]</scope>
    <source>
        <strain evidence="3 4">TMQ4</strain>
    </source>
</reference>
<comment type="subcellular location">
    <subcellularLocation>
        <location evidence="1">Cell membrane</location>
        <topology evidence="1">Peripheral membrane protein</topology>
        <orientation evidence="1">Cytoplasmic side</orientation>
    </subcellularLocation>
</comment>
<evidence type="ECO:0000256" key="1">
    <source>
        <dbReference type="HAMAP-Rule" id="MF_00386"/>
    </source>
</evidence>
<accession>A0A5C6XAV3</accession>
<evidence type="ECO:0000313" key="4">
    <source>
        <dbReference type="Proteomes" id="UP000321412"/>
    </source>
</evidence>
<comment type="function">
    <text evidence="1">Could be involved in insertion of integral membrane proteins into the membrane.</text>
</comment>
<keyword evidence="4" id="KW-1185">Reference proteome</keyword>
<dbReference type="SMART" id="SM01234">
    <property type="entry name" value="Haemolytic"/>
    <property type="match status" value="1"/>
</dbReference>
<gene>
    <name evidence="3" type="primary">yidD</name>
    <name evidence="3" type="ORF">FRC98_18625</name>
</gene>
<dbReference type="Pfam" id="PF01809">
    <property type="entry name" value="YidD"/>
    <property type="match status" value="1"/>
</dbReference>
<dbReference type="AlphaFoldDB" id="A0A5C6XAV3"/>
<dbReference type="GO" id="GO:0005886">
    <property type="term" value="C:plasma membrane"/>
    <property type="evidence" value="ECO:0007669"/>
    <property type="project" value="UniProtKB-SubCell"/>
</dbReference>
<organism evidence="3 4">
    <name type="scientific">Lujinxingia vulgaris</name>
    <dbReference type="NCBI Taxonomy" id="2600176"/>
    <lineage>
        <taxon>Bacteria</taxon>
        <taxon>Deltaproteobacteria</taxon>
        <taxon>Bradymonadales</taxon>
        <taxon>Lujinxingiaceae</taxon>
        <taxon>Lujinxingia</taxon>
    </lineage>
</organism>
<dbReference type="HAMAP" id="MF_00386">
    <property type="entry name" value="UPF0161_YidD"/>
    <property type="match status" value="1"/>
</dbReference>
<comment type="similarity">
    <text evidence="1">Belongs to the UPF0161 family.</text>
</comment>